<keyword evidence="1" id="KW-0540">Nuclease</keyword>
<protein>
    <recommendedName>
        <fullName evidence="3">5'-3' exonuclease domain-containing protein</fullName>
    </recommendedName>
</protein>
<dbReference type="SMART" id="SM00475">
    <property type="entry name" value="53EXOc"/>
    <property type="match status" value="1"/>
</dbReference>
<evidence type="ECO:0000256" key="2">
    <source>
        <dbReference type="ARBA" id="ARBA00022801"/>
    </source>
</evidence>
<reference evidence="4" key="1">
    <citation type="submission" date="2024-03" db="EMBL/GenBank/DDBJ databases">
        <authorList>
            <consortium name="ELIXIR-Norway"/>
            <consortium name="Elixir Norway"/>
        </authorList>
    </citation>
    <scope>NUCLEOTIDE SEQUENCE</scope>
</reference>
<keyword evidence="2" id="KW-0378">Hydrolase</keyword>
<proteinExistence type="predicted"/>
<dbReference type="InterPro" id="IPR038969">
    <property type="entry name" value="FEN"/>
</dbReference>
<dbReference type="Gene3D" id="3.40.50.1010">
    <property type="entry name" value="5'-nuclease"/>
    <property type="match status" value="1"/>
</dbReference>
<feature type="domain" description="5'-3' exonuclease" evidence="3">
    <location>
        <begin position="88"/>
        <end position="355"/>
    </location>
</feature>
<evidence type="ECO:0000256" key="1">
    <source>
        <dbReference type="ARBA" id="ARBA00022722"/>
    </source>
</evidence>
<evidence type="ECO:0000313" key="5">
    <source>
        <dbReference type="Proteomes" id="UP001497522"/>
    </source>
</evidence>
<dbReference type="InterPro" id="IPR020045">
    <property type="entry name" value="DNA_polI_H3TH"/>
</dbReference>
<accession>A0ABP1ADU1</accession>
<dbReference type="Proteomes" id="UP001497522">
    <property type="component" value="Chromosome 11"/>
</dbReference>
<dbReference type="InterPro" id="IPR020046">
    <property type="entry name" value="5-3_exonucl_a-hlix_arch_N"/>
</dbReference>
<dbReference type="EMBL" id="OZ023712">
    <property type="protein sequence ID" value="CAK9860699.1"/>
    <property type="molecule type" value="Genomic_DNA"/>
</dbReference>
<gene>
    <name evidence="4" type="ORF">CSSPJE1EN2_LOCUS3694</name>
</gene>
<dbReference type="SUPFAM" id="SSF88723">
    <property type="entry name" value="PIN domain-like"/>
    <property type="match status" value="1"/>
</dbReference>
<organism evidence="4 5">
    <name type="scientific">Sphagnum jensenii</name>
    <dbReference type="NCBI Taxonomy" id="128206"/>
    <lineage>
        <taxon>Eukaryota</taxon>
        <taxon>Viridiplantae</taxon>
        <taxon>Streptophyta</taxon>
        <taxon>Embryophyta</taxon>
        <taxon>Bryophyta</taxon>
        <taxon>Sphagnophytina</taxon>
        <taxon>Sphagnopsida</taxon>
        <taxon>Sphagnales</taxon>
        <taxon>Sphagnaceae</taxon>
        <taxon>Sphagnum</taxon>
    </lineage>
</organism>
<dbReference type="InterPro" id="IPR036279">
    <property type="entry name" value="5-3_exonuclease_C_sf"/>
</dbReference>
<sequence>MLQQQHVWHCTKTLSVCPWHASPSRTPGIRPSVGSSHFLEFEKFGQVKKETRFGRQEWQNRKNRVCAVVVASGALTENSYSEEKRTRKPVYFVDIHALCYEGSKVRPSAAMEWMRLLFAQVTQGNPVIAVMDGERGNEYRRALMPSYKSKRNRYRPLSARTQNPSGPQGDLREALPLIHGFLSLCHVPVVKLEMAEADDVVATLVQQAVNRGFRAVVASPDMDFRKLLSPDVCMLLPLPEFGRWSFYSLEHYVAQNQISPELELGLRCLLGDSSDSIPGLPELATGFGRKTALKLIKKHGSLEELLNAVAKRTVGKPYVQEALTLHAPTLWRNLQVLSLRRDLEIILKDEWCQPRKSCNDTLAFQLLEEQLQRLHRSHKSAIFTHR</sequence>
<dbReference type="InterPro" id="IPR029060">
    <property type="entry name" value="PIN-like_dom_sf"/>
</dbReference>
<name>A0ABP1ADU1_9BRYO</name>
<dbReference type="PANTHER" id="PTHR42646">
    <property type="entry name" value="FLAP ENDONUCLEASE XNI"/>
    <property type="match status" value="1"/>
</dbReference>
<dbReference type="Gene3D" id="1.10.150.20">
    <property type="entry name" value="5' to 3' exonuclease, C-terminal subdomain"/>
    <property type="match status" value="1"/>
</dbReference>
<dbReference type="InterPro" id="IPR002421">
    <property type="entry name" value="5-3_exonuclease"/>
</dbReference>
<dbReference type="Pfam" id="PF02739">
    <property type="entry name" value="5_3_exonuc_N"/>
    <property type="match status" value="1"/>
</dbReference>
<dbReference type="Pfam" id="PF01367">
    <property type="entry name" value="5_3_exonuc"/>
    <property type="match status" value="1"/>
</dbReference>
<keyword evidence="5" id="KW-1185">Reference proteome</keyword>
<evidence type="ECO:0000259" key="3">
    <source>
        <dbReference type="SMART" id="SM00475"/>
    </source>
</evidence>
<dbReference type="PANTHER" id="PTHR42646:SF4">
    <property type="entry name" value="5'-3' EXONUCLEASE FAMILY PROTEIN"/>
    <property type="match status" value="1"/>
</dbReference>
<dbReference type="SUPFAM" id="SSF47807">
    <property type="entry name" value="5' to 3' exonuclease, C-terminal subdomain"/>
    <property type="match status" value="1"/>
</dbReference>
<dbReference type="CDD" id="cd09898">
    <property type="entry name" value="H3TH_53EXO"/>
    <property type="match status" value="1"/>
</dbReference>
<evidence type="ECO:0000313" key="4">
    <source>
        <dbReference type="EMBL" id="CAK9860699.1"/>
    </source>
</evidence>